<keyword evidence="7" id="KW-0969">Cilium</keyword>
<keyword evidence="8" id="KW-1185">Reference proteome</keyword>
<evidence type="ECO:0000256" key="2">
    <source>
        <dbReference type="ARBA" id="ARBA00005709"/>
    </source>
</evidence>
<evidence type="ECO:0000256" key="1">
    <source>
        <dbReference type="ARBA" id="ARBA00004365"/>
    </source>
</evidence>
<proteinExistence type="inferred from homology"/>
<organism evidence="7 8">
    <name type="scientific">Paenibacillus terricola</name>
    <dbReference type="NCBI Taxonomy" id="2763503"/>
    <lineage>
        <taxon>Bacteria</taxon>
        <taxon>Bacillati</taxon>
        <taxon>Bacillota</taxon>
        <taxon>Bacilli</taxon>
        <taxon>Bacillales</taxon>
        <taxon>Paenibacillaceae</taxon>
        <taxon>Paenibacillus</taxon>
    </lineage>
</organism>
<evidence type="ECO:0000259" key="5">
    <source>
        <dbReference type="Pfam" id="PF00669"/>
    </source>
</evidence>
<dbReference type="InterPro" id="IPR001029">
    <property type="entry name" value="Flagellin_N"/>
</dbReference>
<keyword evidence="7" id="KW-0966">Cell projection</keyword>
<keyword evidence="3" id="KW-0975">Bacterial flagellum</keyword>
<dbReference type="InterPro" id="IPR001492">
    <property type="entry name" value="Flagellin"/>
</dbReference>
<evidence type="ECO:0000256" key="3">
    <source>
        <dbReference type="ARBA" id="ARBA00023143"/>
    </source>
</evidence>
<dbReference type="SUPFAM" id="SSF64518">
    <property type="entry name" value="Phase 1 flagellin"/>
    <property type="match status" value="1"/>
</dbReference>
<reference evidence="7 8" key="1">
    <citation type="submission" date="2020-09" db="EMBL/GenBank/DDBJ databases">
        <title>Paenibacillus sp. strain PR3 16S rRNA gene Genome sequencing and assembly.</title>
        <authorList>
            <person name="Kim J."/>
        </authorList>
    </citation>
    <scope>NUCLEOTIDE SEQUENCE [LARGE SCALE GENOMIC DNA]</scope>
    <source>
        <strain evidence="7 8">PR3</strain>
    </source>
</reference>
<dbReference type="EMBL" id="JACXZA010000004">
    <property type="protein sequence ID" value="MBD3920821.1"/>
    <property type="molecule type" value="Genomic_DNA"/>
</dbReference>
<feature type="domain" description="Flagellin N-terminal" evidence="5">
    <location>
        <begin position="9"/>
        <end position="142"/>
    </location>
</feature>
<dbReference type="RefSeq" id="WP_191205085.1">
    <property type="nucleotide sequence ID" value="NZ_JACXZA010000004.1"/>
</dbReference>
<comment type="subcellular location">
    <subcellularLocation>
        <location evidence="1">Bacterial flagellum</location>
    </subcellularLocation>
</comment>
<dbReference type="PANTHER" id="PTHR42792:SF1">
    <property type="entry name" value="FLAGELLAR HOOK-ASSOCIATED PROTEIN 3"/>
    <property type="match status" value="1"/>
</dbReference>
<keyword evidence="7" id="KW-0282">Flagellum</keyword>
<feature type="coiled-coil region" evidence="4">
    <location>
        <begin position="211"/>
        <end position="262"/>
    </location>
</feature>
<dbReference type="InterPro" id="IPR046358">
    <property type="entry name" value="Flagellin_C"/>
</dbReference>
<comment type="similarity">
    <text evidence="2">Belongs to the bacterial flagellin family.</text>
</comment>
<name>A0ABR8MZY4_9BACL</name>
<feature type="domain" description="Flagellin C-terminal" evidence="6">
    <location>
        <begin position="225"/>
        <end position="301"/>
    </location>
</feature>
<dbReference type="InterPro" id="IPR013384">
    <property type="entry name" value="Flagell_FlgL"/>
</dbReference>
<keyword evidence="4" id="KW-0175">Coiled coil</keyword>
<evidence type="ECO:0000259" key="6">
    <source>
        <dbReference type="Pfam" id="PF00700"/>
    </source>
</evidence>
<accession>A0ABR8MZY4</accession>
<dbReference type="Pfam" id="PF00700">
    <property type="entry name" value="Flagellin_C"/>
    <property type="match status" value="1"/>
</dbReference>
<dbReference type="PANTHER" id="PTHR42792">
    <property type="entry name" value="FLAGELLIN"/>
    <property type="match status" value="1"/>
</dbReference>
<evidence type="ECO:0000313" key="8">
    <source>
        <dbReference type="Proteomes" id="UP000609346"/>
    </source>
</evidence>
<sequence>MALRVTPGMMQSQLMRNINHNLTRMQGLQNEQSTGRKLNKPSDDPVGITYSLRYRSELSMNEQYDKNIAQAKSQLEHTDTVLGQLSELVQRAQELAVQAQNDTNPQTALDAIAVEINQIYEQAIMIGNDQLNGKYIFNGQMTDIEPYDSATAATAAAPDTDDQTVKVRFSAGVTVAVDITGGEVFGKTGDNDNLFKTLKDIYNSLTPTANKAALQTAANQLNSRYEKIINTRSEVGARTNRVDLIDQRMQDLNYNLTELQSKTEDADMAETILKFNQEEAVYQASLSVGAKVIQRTLVDYLN</sequence>
<protein>
    <submittedName>
        <fullName evidence="7">Flagellar hook-associated protein FlgL</fullName>
    </submittedName>
</protein>
<gene>
    <name evidence="7" type="primary">flgL</name>
    <name evidence="7" type="ORF">H8B09_18790</name>
</gene>
<dbReference type="NCBIfam" id="TIGR02550">
    <property type="entry name" value="flagell_flgL"/>
    <property type="match status" value="1"/>
</dbReference>
<evidence type="ECO:0000256" key="4">
    <source>
        <dbReference type="SAM" id="Coils"/>
    </source>
</evidence>
<evidence type="ECO:0000313" key="7">
    <source>
        <dbReference type="EMBL" id="MBD3920821.1"/>
    </source>
</evidence>
<dbReference type="Gene3D" id="1.20.1330.10">
    <property type="entry name" value="f41 fragment of flagellin, N-terminal domain"/>
    <property type="match status" value="1"/>
</dbReference>
<comment type="caution">
    <text evidence="7">The sequence shown here is derived from an EMBL/GenBank/DDBJ whole genome shotgun (WGS) entry which is preliminary data.</text>
</comment>
<dbReference type="Proteomes" id="UP000609346">
    <property type="component" value="Unassembled WGS sequence"/>
</dbReference>
<dbReference type="Pfam" id="PF00669">
    <property type="entry name" value="Flagellin_N"/>
    <property type="match status" value="1"/>
</dbReference>